<keyword evidence="2" id="KW-0479">Metal-binding</keyword>
<evidence type="ECO:0000256" key="1">
    <source>
        <dbReference type="ARBA" id="ARBA00022670"/>
    </source>
</evidence>
<dbReference type="Pfam" id="PF07727">
    <property type="entry name" value="RVT_2"/>
    <property type="match status" value="1"/>
</dbReference>
<dbReference type="PANTHER" id="PTHR42648:SF28">
    <property type="entry name" value="TRANSPOSON-ENCODED PROTEIN WITH RIBONUCLEASE H-LIKE AND RETROVIRUS ZINC FINGER-LIKE DOMAINS"/>
    <property type="match status" value="1"/>
</dbReference>
<evidence type="ECO:0000256" key="4">
    <source>
        <dbReference type="ARBA" id="ARBA00022801"/>
    </source>
</evidence>
<keyword evidence="3" id="KW-0064">Aspartyl protease</keyword>
<gene>
    <name evidence="6" type="ORF">V6N11_000703</name>
</gene>
<evidence type="ECO:0000256" key="2">
    <source>
        <dbReference type="ARBA" id="ARBA00022723"/>
    </source>
</evidence>
<dbReference type="Pfam" id="PF22936">
    <property type="entry name" value="Pol_BBD"/>
    <property type="match status" value="1"/>
</dbReference>
<dbReference type="Pfam" id="PF13976">
    <property type="entry name" value="gag_pre-integrs"/>
    <property type="match status" value="1"/>
</dbReference>
<dbReference type="SUPFAM" id="SSF56672">
    <property type="entry name" value="DNA/RNA polymerases"/>
    <property type="match status" value="1"/>
</dbReference>
<name>A0ABR2RXI6_9ROSI</name>
<evidence type="ECO:0000259" key="5">
    <source>
        <dbReference type="PROSITE" id="PS50994"/>
    </source>
</evidence>
<dbReference type="Gene3D" id="3.30.420.10">
    <property type="entry name" value="Ribonuclease H-like superfamily/Ribonuclease H"/>
    <property type="match status" value="1"/>
</dbReference>
<dbReference type="InterPro" id="IPR036397">
    <property type="entry name" value="RNaseH_sf"/>
</dbReference>
<evidence type="ECO:0000313" key="7">
    <source>
        <dbReference type="Proteomes" id="UP001396334"/>
    </source>
</evidence>
<dbReference type="EMBL" id="JBBPBN010000019">
    <property type="protein sequence ID" value="KAK9017697.1"/>
    <property type="molecule type" value="Genomic_DNA"/>
</dbReference>
<dbReference type="InterPro" id="IPR054722">
    <property type="entry name" value="PolX-like_BBD"/>
</dbReference>
<dbReference type="PROSITE" id="PS50994">
    <property type="entry name" value="INTEGRASE"/>
    <property type="match status" value="1"/>
</dbReference>
<proteinExistence type="predicted"/>
<keyword evidence="7" id="KW-1185">Reference proteome</keyword>
<comment type="caution">
    <text evidence="6">The sequence shown here is derived from an EMBL/GenBank/DDBJ whole genome shotgun (WGS) entry which is preliminary data.</text>
</comment>
<organism evidence="6 7">
    <name type="scientific">Hibiscus sabdariffa</name>
    <name type="common">roselle</name>
    <dbReference type="NCBI Taxonomy" id="183260"/>
    <lineage>
        <taxon>Eukaryota</taxon>
        <taxon>Viridiplantae</taxon>
        <taxon>Streptophyta</taxon>
        <taxon>Embryophyta</taxon>
        <taxon>Tracheophyta</taxon>
        <taxon>Spermatophyta</taxon>
        <taxon>Magnoliopsida</taxon>
        <taxon>eudicotyledons</taxon>
        <taxon>Gunneridae</taxon>
        <taxon>Pentapetalae</taxon>
        <taxon>rosids</taxon>
        <taxon>malvids</taxon>
        <taxon>Malvales</taxon>
        <taxon>Malvaceae</taxon>
        <taxon>Malvoideae</taxon>
        <taxon>Hibiscus</taxon>
    </lineage>
</organism>
<dbReference type="InterPro" id="IPR013103">
    <property type="entry name" value="RVT_2"/>
</dbReference>
<dbReference type="InterPro" id="IPR012337">
    <property type="entry name" value="RNaseH-like_sf"/>
</dbReference>
<dbReference type="SUPFAM" id="SSF53098">
    <property type="entry name" value="Ribonuclease H-like"/>
    <property type="match status" value="1"/>
</dbReference>
<reference evidence="6 7" key="1">
    <citation type="journal article" date="2024" name="G3 (Bethesda)">
        <title>Genome assembly of Hibiscus sabdariffa L. provides insights into metabolisms of medicinal natural products.</title>
        <authorList>
            <person name="Kim T."/>
        </authorList>
    </citation>
    <scope>NUCLEOTIDE SEQUENCE [LARGE SCALE GENOMIC DNA]</scope>
    <source>
        <strain evidence="6">TK-2024</strain>
        <tissue evidence="6">Old leaves</tissue>
    </source>
</reference>
<dbReference type="InterPro" id="IPR039537">
    <property type="entry name" value="Retrotran_Ty1/copia-like"/>
</dbReference>
<dbReference type="PANTHER" id="PTHR42648">
    <property type="entry name" value="TRANSPOSASE, PUTATIVE-RELATED"/>
    <property type="match status" value="1"/>
</dbReference>
<evidence type="ECO:0000313" key="6">
    <source>
        <dbReference type="EMBL" id="KAK9017697.1"/>
    </source>
</evidence>
<dbReference type="InterPro" id="IPR043502">
    <property type="entry name" value="DNA/RNA_pol_sf"/>
</dbReference>
<dbReference type="InterPro" id="IPR001584">
    <property type="entry name" value="Integrase_cat-core"/>
</dbReference>
<keyword evidence="1" id="KW-0645">Protease</keyword>
<dbReference type="InterPro" id="IPR025724">
    <property type="entry name" value="GAG-pre-integrase_dom"/>
</dbReference>
<protein>
    <recommendedName>
        <fullName evidence="5">Integrase catalytic domain-containing protein</fullName>
    </recommendedName>
</protein>
<keyword evidence="4" id="KW-0378">Hydrolase</keyword>
<evidence type="ECO:0000256" key="3">
    <source>
        <dbReference type="ARBA" id="ARBA00022750"/>
    </source>
</evidence>
<dbReference type="Pfam" id="PF00665">
    <property type="entry name" value="rve"/>
    <property type="match status" value="1"/>
</dbReference>
<sequence length="394" mass="45363">MGNSSSFEVLGKGKVLLKLTSSKTLALNNVMYVPALRRNLISGCLLNKACIKLVFEIDKLVLSRNDDYIGKGFLNGGLFVIETQLNENKVSTSTYIVETVDMWHARLGHMNIHSLKKMMKMNILPKLDITNFNKCEICVEAKHAKPHFKSVSNRKTELLELIHTDLADFRNTESKGGKHYYITFVDDFSRYTKVYLLRTKDEAEKFFLIYKAEVENQFDRRIKRLRSDRGGEYGSNFLKRLDSETQIEKLPSTSSSVPARSSQEIEFEPRRIDLPRGFRTISNKWVFRKKLRPDGSIQKYKAMLVVKGFTQKFGIDFFDTYSPVTKISTIRALFALASIHKLHVHQMDVKTAFLNGELDEEIYMEQPLRFEAPGMEGKVCRLKKSLYGLKQAPK</sequence>
<dbReference type="Proteomes" id="UP001396334">
    <property type="component" value="Unassembled WGS sequence"/>
</dbReference>
<feature type="domain" description="Integrase catalytic" evidence="5">
    <location>
        <begin position="142"/>
        <end position="248"/>
    </location>
</feature>
<accession>A0ABR2RXI6</accession>